<protein>
    <recommendedName>
        <fullName evidence="6">RRM domain-containing protein</fullName>
    </recommendedName>
</protein>
<dbReference type="VEuPathDB" id="TriTrypDB:BCY84_05372"/>
<dbReference type="SUPFAM" id="SSF54928">
    <property type="entry name" value="RNA-binding domain, RBD"/>
    <property type="match status" value="1"/>
</dbReference>
<feature type="compositionally biased region" description="Basic residues" evidence="5">
    <location>
        <begin position="397"/>
        <end position="412"/>
    </location>
</feature>
<dbReference type="GO" id="GO:0005730">
    <property type="term" value="C:nucleolus"/>
    <property type="evidence" value="ECO:0007669"/>
    <property type="project" value="UniProtKB-SubCell"/>
</dbReference>
<feature type="domain" description="RRM" evidence="6">
    <location>
        <begin position="165"/>
        <end position="244"/>
    </location>
</feature>
<dbReference type="InterPro" id="IPR000504">
    <property type="entry name" value="RRM_dom"/>
</dbReference>
<evidence type="ECO:0000259" key="6">
    <source>
        <dbReference type="PROSITE" id="PS50102"/>
    </source>
</evidence>
<dbReference type="InterPro" id="IPR012677">
    <property type="entry name" value="Nucleotide-bd_a/b_plait_sf"/>
</dbReference>
<feature type="compositionally biased region" description="Acidic residues" evidence="5">
    <location>
        <begin position="88"/>
        <end position="101"/>
    </location>
</feature>
<evidence type="ECO:0000256" key="5">
    <source>
        <dbReference type="SAM" id="MobiDB-lite"/>
    </source>
</evidence>
<reference evidence="7 8" key="1">
    <citation type="journal article" date="2019" name="Genome Biol. Evol.">
        <title>Nanopore Sequencing Significantly Improves Genome Assembly of the Protozoan Parasite Trypanosoma cruzi.</title>
        <authorList>
            <person name="Diaz-Viraque F."/>
            <person name="Pita S."/>
            <person name="Greif G."/>
            <person name="de Souza R.C.M."/>
            <person name="Iraola G."/>
            <person name="Robello C."/>
        </authorList>
    </citation>
    <scope>NUCLEOTIDE SEQUENCE [LARGE SCALE GENOMIC DNA]</scope>
    <source>
        <strain evidence="7 8">Berenice</strain>
    </source>
</reference>
<feature type="region of interest" description="Disordered" evidence="5">
    <location>
        <begin position="1"/>
        <end position="157"/>
    </location>
</feature>
<dbReference type="AlphaFoldDB" id="A0A7J6YCP3"/>
<feature type="compositionally biased region" description="Basic and acidic residues" evidence="5">
    <location>
        <begin position="143"/>
        <end position="157"/>
    </location>
</feature>
<evidence type="ECO:0000256" key="1">
    <source>
        <dbReference type="ARBA" id="ARBA00004604"/>
    </source>
</evidence>
<feature type="compositionally biased region" description="Basic and acidic residues" evidence="5">
    <location>
        <begin position="47"/>
        <end position="59"/>
    </location>
</feature>
<dbReference type="Gene3D" id="3.30.70.330">
    <property type="match status" value="1"/>
</dbReference>
<dbReference type="EMBL" id="JABDHM010000016">
    <property type="protein sequence ID" value="KAF5223878.1"/>
    <property type="molecule type" value="Genomic_DNA"/>
</dbReference>
<dbReference type="VEuPathDB" id="TriTrypDB:ECC02_003066"/>
<evidence type="ECO:0000256" key="3">
    <source>
        <dbReference type="ARBA" id="ARBA00023242"/>
    </source>
</evidence>
<dbReference type="SMART" id="SM00360">
    <property type="entry name" value="RRM"/>
    <property type="match status" value="1"/>
</dbReference>
<sequence length="418" mass="46158">MGIKSKNSTRKAFSEAAANAARTAVETVTVRTAGKTPHRRVSFEAADVTKKKSSGESKAVKNTKNSAAAAKRAIVGGIIEARKRPREEEDGEGDEDDDDDDTAAHDVHDDEEEESDVQSVDPDSDNEENLSELADSENESEASQEKEWENPFEKSKREGTRLSYEALRLRFLPPEFQEPQLFKFLSQFGAKVLNCFCVRSRRTHQSKGIAYVQFDSPAVLPTVVEECHGMSLGGRAVQANVVTLHRAMPSKEKIAQRRQLAYAYKTRGAPLHHHDIRKKNPIAALIKYTSVEKANNEHLKRLGIDYAYHGFEEQLKKIPSHLIIRKKKRARKAHRNDKNATDKKNNVELTVVSSSLLSSGTAAATATGQRRMKKSVRGDGTAVASPSSAPAASQAGNKKKRTVATAKKRRRLGTSTSE</sequence>
<evidence type="ECO:0000313" key="8">
    <source>
        <dbReference type="Proteomes" id="UP000583944"/>
    </source>
</evidence>
<dbReference type="PROSITE" id="PS50102">
    <property type="entry name" value="RRM"/>
    <property type="match status" value="1"/>
</dbReference>
<evidence type="ECO:0000313" key="7">
    <source>
        <dbReference type="EMBL" id="KAF5223878.1"/>
    </source>
</evidence>
<dbReference type="PANTHER" id="PTHR46754">
    <property type="entry name" value="MKI67 FHA DOMAIN-INTERACTING NUCLEOLAR PHOSPHOPROTEIN"/>
    <property type="match status" value="1"/>
</dbReference>
<feature type="compositionally biased region" description="Acidic residues" evidence="5">
    <location>
        <begin position="109"/>
        <end position="142"/>
    </location>
</feature>
<comment type="subcellular location">
    <subcellularLocation>
        <location evidence="1">Nucleus</location>
        <location evidence="1">Nucleolus</location>
    </subcellularLocation>
</comment>
<organism evidence="7 8">
    <name type="scientific">Trypanosoma cruzi</name>
    <dbReference type="NCBI Taxonomy" id="5693"/>
    <lineage>
        <taxon>Eukaryota</taxon>
        <taxon>Discoba</taxon>
        <taxon>Euglenozoa</taxon>
        <taxon>Kinetoplastea</taxon>
        <taxon>Metakinetoplastina</taxon>
        <taxon>Trypanosomatida</taxon>
        <taxon>Trypanosomatidae</taxon>
        <taxon>Trypanosoma</taxon>
        <taxon>Schizotrypanum</taxon>
    </lineage>
</organism>
<dbReference type="Proteomes" id="UP000583944">
    <property type="component" value="Unassembled WGS sequence"/>
</dbReference>
<dbReference type="InterPro" id="IPR035979">
    <property type="entry name" value="RBD_domain_sf"/>
</dbReference>
<name>A0A7J6YCP3_TRYCR</name>
<comment type="caution">
    <text evidence="7">The sequence shown here is derived from an EMBL/GenBank/DDBJ whole genome shotgun (WGS) entry which is preliminary data.</text>
</comment>
<feature type="region of interest" description="Disordered" evidence="5">
    <location>
        <begin position="327"/>
        <end position="346"/>
    </location>
</feature>
<dbReference type="Pfam" id="PF00076">
    <property type="entry name" value="RRM_1"/>
    <property type="match status" value="1"/>
</dbReference>
<accession>A0A7J6YCP3</accession>
<dbReference type="GO" id="GO:0003723">
    <property type="term" value="F:RNA binding"/>
    <property type="evidence" value="ECO:0007669"/>
    <property type="project" value="UniProtKB-UniRule"/>
</dbReference>
<evidence type="ECO:0000256" key="4">
    <source>
        <dbReference type="PROSITE-ProRule" id="PRU00176"/>
    </source>
</evidence>
<feature type="region of interest" description="Disordered" evidence="5">
    <location>
        <begin position="360"/>
        <end position="418"/>
    </location>
</feature>
<feature type="compositionally biased region" description="Low complexity" evidence="5">
    <location>
        <begin position="15"/>
        <end position="33"/>
    </location>
</feature>
<proteinExistence type="predicted"/>
<keyword evidence="2 4" id="KW-0694">RNA-binding</keyword>
<feature type="compositionally biased region" description="Low complexity" evidence="5">
    <location>
        <begin position="384"/>
        <end position="393"/>
    </location>
</feature>
<feature type="compositionally biased region" description="Basic and acidic residues" evidence="5">
    <location>
        <begin position="336"/>
        <end position="346"/>
    </location>
</feature>
<gene>
    <name evidence="7" type="ORF">ECC02_003066</name>
</gene>
<keyword evidence="3" id="KW-0539">Nucleus</keyword>
<evidence type="ECO:0000256" key="2">
    <source>
        <dbReference type="ARBA" id="ARBA00022884"/>
    </source>
</evidence>